<sequence length="347" mass="40243">MHTDRFKYGETANNVNHEGKNVTLDPQEYTKLLPEVRVLVNKVVQKNMGDSMMFSAGTDTQIIIAEVTKYKPDLPCLTMHFKHGNPKDTEYVKKMVAFLKLNHETHMFGKEEVLSNAPKVVKALKKYDPMEIRNSMPVYIGLTLLKEKGYKSVLTGDALDELFGYPWQFHLSEEEFAQKQKEMWAEMGFSSLSMADSLGMNIKAPYMDVEFMDWAKKLPIKFKINMHEGVKYGKWIMRKAYEGIIPKDVIWRSKAPLEAGTGTEVLRTYFDDMIQDPEFEEKKQKILAEDDVKIQDKEQLLYYEHFRKIFGKPKDVYPDNGGIQCPYCKSYIKTKIQFCKICGAYPI</sequence>
<dbReference type="EMBL" id="LFWV01000006">
    <property type="protein sequence ID" value="KON32286.1"/>
    <property type="molecule type" value="Genomic_DNA"/>
</dbReference>
<evidence type="ECO:0000256" key="3">
    <source>
        <dbReference type="SAM" id="MobiDB-lite"/>
    </source>
</evidence>
<dbReference type="InterPro" id="IPR014729">
    <property type="entry name" value="Rossmann-like_a/b/a_fold"/>
</dbReference>
<dbReference type="PANTHER" id="PTHR11772:SF46">
    <property type="entry name" value="ASPARAGINE SYNTHETASE DOMAIN-CONTAINING PROTEIN"/>
    <property type="match status" value="1"/>
</dbReference>
<feature type="domain" description="Asparagine synthetase" evidence="4">
    <location>
        <begin position="51"/>
        <end position="174"/>
    </location>
</feature>
<dbReference type="InterPro" id="IPR001962">
    <property type="entry name" value="Asn_synthase"/>
</dbReference>
<evidence type="ECO:0000256" key="2">
    <source>
        <dbReference type="ARBA" id="ARBA00022840"/>
    </source>
</evidence>
<dbReference type="AlphaFoldDB" id="A0A0M0BVS7"/>
<evidence type="ECO:0000313" key="6">
    <source>
        <dbReference type="Proteomes" id="UP000054016"/>
    </source>
</evidence>
<evidence type="ECO:0000313" key="5">
    <source>
        <dbReference type="EMBL" id="KON32286.1"/>
    </source>
</evidence>
<dbReference type="GO" id="GO:0006529">
    <property type="term" value="P:asparagine biosynthetic process"/>
    <property type="evidence" value="ECO:0007669"/>
    <property type="project" value="InterPro"/>
</dbReference>
<accession>A0A0M0BVS7</accession>
<feature type="domain" description="Asparagine synthetase" evidence="4">
    <location>
        <begin position="194"/>
        <end position="315"/>
    </location>
</feature>
<proteinExistence type="predicted"/>
<dbReference type="PANTHER" id="PTHR11772">
    <property type="entry name" value="ASPARAGINE SYNTHETASE"/>
    <property type="match status" value="1"/>
</dbReference>
<feature type="region of interest" description="Disordered" evidence="3">
    <location>
        <begin position="1"/>
        <end position="21"/>
    </location>
</feature>
<dbReference type="Gene3D" id="3.40.50.620">
    <property type="entry name" value="HUPs"/>
    <property type="match status" value="1"/>
</dbReference>
<comment type="caution">
    <text evidence="5">The sequence shown here is derived from an EMBL/GenBank/DDBJ whole genome shotgun (WGS) entry which is preliminary data.</text>
</comment>
<dbReference type="Proteomes" id="UP000054016">
    <property type="component" value="Unassembled WGS sequence"/>
</dbReference>
<reference evidence="6" key="1">
    <citation type="submission" date="2015-06" db="EMBL/GenBank/DDBJ databases">
        <title>New insights into the roles of widespread benthic archaea in carbon and nitrogen cycling.</title>
        <authorList>
            <person name="Lazar C.S."/>
            <person name="Baker B.J."/>
            <person name="Seitz K.W."/>
            <person name="Hyde A.S."/>
            <person name="Dick G.J."/>
            <person name="Hinrichs K.-U."/>
            <person name="Teske A.P."/>
        </authorList>
    </citation>
    <scope>NUCLEOTIDE SEQUENCE [LARGE SCALE GENOMIC DNA]</scope>
</reference>
<keyword evidence="1" id="KW-0547">Nucleotide-binding</keyword>
<dbReference type="GO" id="GO:0005524">
    <property type="term" value="F:ATP binding"/>
    <property type="evidence" value="ECO:0007669"/>
    <property type="project" value="UniProtKB-KW"/>
</dbReference>
<dbReference type="GO" id="GO:0005829">
    <property type="term" value="C:cytosol"/>
    <property type="evidence" value="ECO:0007669"/>
    <property type="project" value="TreeGrafter"/>
</dbReference>
<evidence type="ECO:0000256" key="1">
    <source>
        <dbReference type="ARBA" id="ARBA00022741"/>
    </source>
</evidence>
<dbReference type="Pfam" id="PF00733">
    <property type="entry name" value="Asn_synthase"/>
    <property type="match status" value="2"/>
</dbReference>
<dbReference type="GO" id="GO:0004066">
    <property type="term" value="F:asparagine synthase (glutamine-hydrolyzing) activity"/>
    <property type="evidence" value="ECO:0007669"/>
    <property type="project" value="InterPro"/>
</dbReference>
<gene>
    <name evidence="5" type="ORF">AC478_00725</name>
</gene>
<name>A0A0M0BVS7_9ARCH</name>
<dbReference type="CDD" id="cd01991">
    <property type="entry name" value="Asn_synthase_B_C"/>
    <property type="match status" value="1"/>
</dbReference>
<organism evidence="5 6">
    <name type="scientific">miscellaneous Crenarchaeota group-1 archaeon SG8-32-3</name>
    <dbReference type="NCBI Taxonomy" id="1685125"/>
    <lineage>
        <taxon>Archaea</taxon>
        <taxon>Candidatus Bathyarchaeota</taxon>
        <taxon>MCG-1</taxon>
    </lineage>
</organism>
<keyword evidence="2" id="KW-0067">ATP-binding</keyword>
<dbReference type="InterPro" id="IPR050795">
    <property type="entry name" value="Asn_Synthetase"/>
</dbReference>
<evidence type="ECO:0000259" key="4">
    <source>
        <dbReference type="Pfam" id="PF00733"/>
    </source>
</evidence>
<protein>
    <recommendedName>
        <fullName evidence="4">Asparagine synthetase domain-containing protein</fullName>
    </recommendedName>
</protein>
<dbReference type="SUPFAM" id="SSF52402">
    <property type="entry name" value="Adenine nucleotide alpha hydrolases-like"/>
    <property type="match status" value="1"/>
</dbReference>